<dbReference type="Pfam" id="PF13407">
    <property type="entry name" value="Peripla_BP_4"/>
    <property type="match status" value="1"/>
</dbReference>
<dbReference type="PANTHER" id="PTHR30146:SF109">
    <property type="entry name" value="HTH-TYPE TRANSCRIPTIONAL REGULATOR GALS"/>
    <property type="match status" value="1"/>
</dbReference>
<keyword evidence="1" id="KW-0805">Transcription regulation</keyword>
<feature type="domain" description="HTH gntR-type" evidence="5">
    <location>
        <begin position="21"/>
        <end position="89"/>
    </location>
</feature>
<keyword evidence="2" id="KW-0238">DNA-binding</keyword>
<dbReference type="Gene3D" id="3.40.50.2300">
    <property type="match status" value="2"/>
</dbReference>
<feature type="compositionally biased region" description="Polar residues" evidence="4">
    <location>
        <begin position="1"/>
        <end position="11"/>
    </location>
</feature>
<evidence type="ECO:0000256" key="4">
    <source>
        <dbReference type="SAM" id="MobiDB-lite"/>
    </source>
</evidence>
<evidence type="ECO:0000313" key="7">
    <source>
        <dbReference type="Proteomes" id="UP000238322"/>
    </source>
</evidence>
<dbReference type="GO" id="GO:0003700">
    <property type="term" value="F:DNA-binding transcription factor activity"/>
    <property type="evidence" value="ECO:0007669"/>
    <property type="project" value="InterPro"/>
</dbReference>
<proteinExistence type="predicted"/>
<sequence length="382" mass="41439">MPHHSSTQLSEFPSGDENSHQPKYEQLRDYVVAQIESGALKSGAALPSENRLAENLKVARSTVRQALASLEKDGLVLRVHGKGTFVHEEAKQRLRKSQDLFALVLPETETAFYPSLQRSFENAAAELHNQVIVCNSNNDIDKQASAILQLIDLRVAGVAIVPTTKTATPAFHIRQLQKHNIPVVCCSRPVQGVQSPLLSIPFEDIGKLAGEEIRKAGHTHTAFFGSSQSTATDLYLQGFRHALGSDATVDVFVGSGPGIDHESLSQESDAALDRLFQKPEPPTAIFCGFDSLAETVYMQLTQRGIRVPQDVSIVGFGGVFRGGGLSSHLASVAIDEVSLGEQAIEILERMRRGQIPLDSGEHRQISLSFNYGSTLAPCGRPV</sequence>
<dbReference type="CDD" id="cd07377">
    <property type="entry name" value="WHTH_GntR"/>
    <property type="match status" value="1"/>
</dbReference>
<dbReference type="PRINTS" id="PR00035">
    <property type="entry name" value="HTHGNTR"/>
</dbReference>
<evidence type="ECO:0000256" key="2">
    <source>
        <dbReference type="ARBA" id="ARBA00023125"/>
    </source>
</evidence>
<feature type="region of interest" description="Disordered" evidence="4">
    <location>
        <begin position="1"/>
        <end position="21"/>
    </location>
</feature>
<dbReference type="InterPro" id="IPR025997">
    <property type="entry name" value="SBP_2_dom"/>
</dbReference>
<dbReference type="SUPFAM" id="SSF53822">
    <property type="entry name" value="Periplasmic binding protein-like I"/>
    <property type="match status" value="1"/>
</dbReference>
<accession>A0A2S8FC21</accession>
<dbReference type="InterPro" id="IPR036388">
    <property type="entry name" value="WH-like_DNA-bd_sf"/>
</dbReference>
<reference evidence="6 7" key="1">
    <citation type="submission" date="2018-02" db="EMBL/GenBank/DDBJ databases">
        <title>Comparative genomes isolates from brazilian mangrove.</title>
        <authorList>
            <person name="Araujo J.E."/>
            <person name="Taketani R.G."/>
            <person name="Silva M.C.P."/>
            <person name="Loureco M.V."/>
            <person name="Andreote F.D."/>
        </authorList>
    </citation>
    <scope>NUCLEOTIDE SEQUENCE [LARGE SCALE GENOMIC DNA]</scope>
    <source>
        <strain evidence="6 7">Hex-1 MGV</strain>
    </source>
</reference>
<dbReference type="EMBL" id="PUHY01000015">
    <property type="protein sequence ID" value="PQO29705.1"/>
    <property type="molecule type" value="Genomic_DNA"/>
</dbReference>
<evidence type="ECO:0000259" key="5">
    <source>
        <dbReference type="PROSITE" id="PS50949"/>
    </source>
</evidence>
<dbReference type="GO" id="GO:0000976">
    <property type="term" value="F:transcription cis-regulatory region binding"/>
    <property type="evidence" value="ECO:0007669"/>
    <property type="project" value="TreeGrafter"/>
</dbReference>
<protein>
    <recommendedName>
        <fullName evidence="5">HTH gntR-type domain-containing protein</fullName>
    </recommendedName>
</protein>
<name>A0A2S8FC21_9BACT</name>
<dbReference type="CDD" id="cd06267">
    <property type="entry name" value="PBP1_LacI_sugar_binding-like"/>
    <property type="match status" value="1"/>
</dbReference>
<dbReference type="PANTHER" id="PTHR30146">
    <property type="entry name" value="LACI-RELATED TRANSCRIPTIONAL REPRESSOR"/>
    <property type="match status" value="1"/>
</dbReference>
<keyword evidence="3" id="KW-0804">Transcription</keyword>
<gene>
    <name evidence="6" type="ORF">C5Y83_27035</name>
</gene>
<evidence type="ECO:0000256" key="3">
    <source>
        <dbReference type="ARBA" id="ARBA00023163"/>
    </source>
</evidence>
<dbReference type="OrthoDB" id="269117at2"/>
<dbReference type="InterPro" id="IPR000524">
    <property type="entry name" value="Tscrpt_reg_HTH_GntR"/>
</dbReference>
<dbReference type="InterPro" id="IPR028082">
    <property type="entry name" value="Peripla_BP_I"/>
</dbReference>
<dbReference type="RefSeq" id="WP_105332899.1">
    <property type="nucleotide sequence ID" value="NZ_PUHY01000015.1"/>
</dbReference>
<organism evidence="6 7">
    <name type="scientific">Blastopirellula marina</name>
    <dbReference type="NCBI Taxonomy" id="124"/>
    <lineage>
        <taxon>Bacteria</taxon>
        <taxon>Pseudomonadati</taxon>
        <taxon>Planctomycetota</taxon>
        <taxon>Planctomycetia</taxon>
        <taxon>Pirellulales</taxon>
        <taxon>Pirellulaceae</taxon>
        <taxon>Blastopirellula</taxon>
    </lineage>
</organism>
<dbReference type="Gene3D" id="1.10.10.10">
    <property type="entry name" value="Winged helix-like DNA-binding domain superfamily/Winged helix DNA-binding domain"/>
    <property type="match status" value="1"/>
</dbReference>
<dbReference type="SMART" id="SM00345">
    <property type="entry name" value="HTH_GNTR"/>
    <property type="match status" value="1"/>
</dbReference>
<dbReference type="AlphaFoldDB" id="A0A2S8FC21"/>
<dbReference type="Proteomes" id="UP000238322">
    <property type="component" value="Unassembled WGS sequence"/>
</dbReference>
<evidence type="ECO:0000256" key="1">
    <source>
        <dbReference type="ARBA" id="ARBA00023015"/>
    </source>
</evidence>
<dbReference type="PROSITE" id="PS50949">
    <property type="entry name" value="HTH_GNTR"/>
    <property type="match status" value="1"/>
</dbReference>
<dbReference type="Pfam" id="PF00392">
    <property type="entry name" value="GntR"/>
    <property type="match status" value="1"/>
</dbReference>
<dbReference type="SUPFAM" id="SSF46785">
    <property type="entry name" value="Winged helix' DNA-binding domain"/>
    <property type="match status" value="1"/>
</dbReference>
<evidence type="ECO:0000313" key="6">
    <source>
        <dbReference type="EMBL" id="PQO29705.1"/>
    </source>
</evidence>
<dbReference type="InterPro" id="IPR036390">
    <property type="entry name" value="WH_DNA-bd_sf"/>
</dbReference>
<comment type="caution">
    <text evidence="6">The sequence shown here is derived from an EMBL/GenBank/DDBJ whole genome shotgun (WGS) entry which is preliminary data.</text>
</comment>